<keyword evidence="3" id="KW-0862">Zinc</keyword>
<organism evidence="9 10">
    <name type="scientific">Phytophthora cactorum</name>
    <dbReference type="NCBI Taxonomy" id="29920"/>
    <lineage>
        <taxon>Eukaryota</taxon>
        <taxon>Sar</taxon>
        <taxon>Stramenopiles</taxon>
        <taxon>Oomycota</taxon>
        <taxon>Peronosporomycetes</taxon>
        <taxon>Peronosporales</taxon>
        <taxon>Peronosporaceae</taxon>
        <taxon>Phytophthora</taxon>
    </lineage>
</organism>
<reference evidence="9" key="1">
    <citation type="submission" date="2018-10" db="EMBL/GenBank/DDBJ databases">
        <title>Effector identification in a new, highly contiguous assembly of the strawberry crown rot pathogen Phytophthora cactorum.</title>
        <authorList>
            <person name="Armitage A.D."/>
            <person name="Nellist C.F."/>
            <person name="Bates H."/>
            <person name="Vickerstaff R.J."/>
            <person name="Harrison R.J."/>
        </authorList>
    </citation>
    <scope>NUCLEOTIDE SEQUENCE</scope>
    <source>
        <strain evidence="6">15-7</strain>
        <strain evidence="8">4032</strain>
        <strain evidence="7">4040</strain>
        <strain evidence="9">P415</strain>
    </source>
</reference>
<dbReference type="AlphaFoldDB" id="A0A8T1FK81"/>
<dbReference type="EMBL" id="RCML01000635">
    <property type="protein sequence ID" value="KAG2972073.1"/>
    <property type="molecule type" value="Genomic_DNA"/>
</dbReference>
<dbReference type="Proteomes" id="UP000774804">
    <property type="component" value="Unassembled WGS sequence"/>
</dbReference>
<evidence type="ECO:0000313" key="9">
    <source>
        <dbReference type="EMBL" id="KAG2972073.1"/>
    </source>
</evidence>
<dbReference type="PANTHER" id="PTHR40866:SF1">
    <property type="entry name" value="BED-TYPE DOMAIN-CONTAINING PROTEIN"/>
    <property type="match status" value="1"/>
</dbReference>
<accession>A0A8T1FK81</accession>
<gene>
    <name evidence="6" type="ORF">PC113_g22272</name>
    <name evidence="8" type="ORF">PC115_g19218</name>
    <name evidence="7" type="ORF">PC117_g24856</name>
    <name evidence="9" type="ORF">PC118_g15895</name>
</gene>
<evidence type="ECO:0000256" key="1">
    <source>
        <dbReference type="ARBA" id="ARBA00022723"/>
    </source>
</evidence>
<proteinExistence type="predicted"/>
<dbReference type="Proteomes" id="UP000697107">
    <property type="component" value="Unassembled WGS sequence"/>
</dbReference>
<dbReference type="Proteomes" id="UP000735874">
    <property type="component" value="Unassembled WGS sequence"/>
</dbReference>
<dbReference type="GO" id="GO:0003677">
    <property type="term" value="F:DNA binding"/>
    <property type="evidence" value="ECO:0007669"/>
    <property type="project" value="InterPro"/>
</dbReference>
<feature type="domain" description="BED-type" evidence="5">
    <location>
        <begin position="9"/>
        <end position="73"/>
    </location>
</feature>
<evidence type="ECO:0000256" key="2">
    <source>
        <dbReference type="ARBA" id="ARBA00022771"/>
    </source>
</evidence>
<dbReference type="Proteomes" id="UP000736787">
    <property type="component" value="Unassembled WGS sequence"/>
</dbReference>
<evidence type="ECO:0000256" key="4">
    <source>
        <dbReference type="PROSITE-ProRule" id="PRU00027"/>
    </source>
</evidence>
<keyword evidence="2 4" id="KW-0863">Zinc-finger</keyword>
<name>A0A8T1FK81_9STRA</name>
<keyword evidence="1" id="KW-0479">Metal-binding</keyword>
<sequence>MNTSWWTTKPRSNNWLDAISNSRAISSFFFTDCGNGQFSCKQCGKVRKQTPGTGYTNLISHLAAKHPGYTETYDESQRTHGQSLEAHGLVDKRTMEIFKWMEWIVAQNHALSEVDDPLTRSLAAVKPISSKTLMRYMRHVAAKVGARIAVDMNGQFGLMFDGWTSGTTHFVTIYVIFTNDGILSQVLLSISPAE</sequence>
<comment type="caution">
    <text evidence="9">The sequence shown here is derived from an EMBL/GenBank/DDBJ whole genome shotgun (WGS) entry which is preliminary data.</text>
</comment>
<evidence type="ECO:0000256" key="3">
    <source>
        <dbReference type="ARBA" id="ARBA00022833"/>
    </source>
</evidence>
<dbReference type="EMBL" id="RCMK01001768">
    <property type="protein sequence ID" value="KAG2888649.1"/>
    <property type="molecule type" value="Genomic_DNA"/>
</dbReference>
<evidence type="ECO:0000313" key="8">
    <source>
        <dbReference type="EMBL" id="KAG2891404.1"/>
    </source>
</evidence>
<dbReference type="GO" id="GO:0008270">
    <property type="term" value="F:zinc ion binding"/>
    <property type="evidence" value="ECO:0007669"/>
    <property type="project" value="UniProtKB-KW"/>
</dbReference>
<dbReference type="PROSITE" id="PS50808">
    <property type="entry name" value="ZF_BED"/>
    <property type="match status" value="1"/>
</dbReference>
<dbReference type="EMBL" id="RCMI01001068">
    <property type="protein sequence ID" value="KAG2891404.1"/>
    <property type="molecule type" value="Genomic_DNA"/>
</dbReference>
<dbReference type="InterPro" id="IPR003656">
    <property type="entry name" value="Znf_BED"/>
</dbReference>
<evidence type="ECO:0000313" key="10">
    <source>
        <dbReference type="Proteomes" id="UP000697107"/>
    </source>
</evidence>
<protein>
    <recommendedName>
        <fullName evidence="5">BED-type domain-containing protein</fullName>
    </recommendedName>
</protein>
<dbReference type="PANTHER" id="PTHR40866">
    <property type="entry name" value="BED-TYPE DOMAIN-CONTAINING PROTEIN"/>
    <property type="match status" value="1"/>
</dbReference>
<dbReference type="EMBL" id="RCMG01001643">
    <property type="protein sequence ID" value="KAG2822850.1"/>
    <property type="molecule type" value="Genomic_DNA"/>
</dbReference>
<evidence type="ECO:0000313" key="6">
    <source>
        <dbReference type="EMBL" id="KAG2822850.1"/>
    </source>
</evidence>
<evidence type="ECO:0000259" key="5">
    <source>
        <dbReference type="PROSITE" id="PS50808"/>
    </source>
</evidence>
<evidence type="ECO:0000313" key="7">
    <source>
        <dbReference type="EMBL" id="KAG2888649.1"/>
    </source>
</evidence>